<dbReference type="EnsemblMetazoa" id="XM_038208254.1">
    <property type="protein sequence ID" value="XP_038064182.1"/>
    <property type="gene ID" value="LOC119734716"/>
</dbReference>
<evidence type="ECO:0000256" key="1">
    <source>
        <dbReference type="SAM" id="MobiDB-lite"/>
    </source>
</evidence>
<accession>A0A914AKC3</accession>
<feature type="region of interest" description="Disordered" evidence="1">
    <location>
        <begin position="94"/>
        <end position="114"/>
    </location>
</feature>
<evidence type="ECO:0000313" key="3">
    <source>
        <dbReference type="Proteomes" id="UP000887568"/>
    </source>
</evidence>
<dbReference type="RefSeq" id="XP_038064182.1">
    <property type="nucleotide sequence ID" value="XM_038208254.1"/>
</dbReference>
<dbReference type="GeneID" id="119734716"/>
<proteinExistence type="predicted"/>
<evidence type="ECO:0000313" key="2">
    <source>
        <dbReference type="EnsemblMetazoa" id="XP_038064182.1"/>
    </source>
</evidence>
<keyword evidence="3" id="KW-1185">Reference proteome</keyword>
<protein>
    <submittedName>
        <fullName evidence="2">Uncharacterized protein</fullName>
    </submittedName>
</protein>
<sequence length="175" mass="19783">MNDPVGKIGDPFILLSFRKMDCSKMRSSSVVIHSICKLLDQNQQVEMCLRQKPARIPDANGILEFPNNKDLESCQILTLLGGVFLKGFPRDHSLQPASQTRQSKHQDFRSVGLNPSTVTCQQSATRQNSKRLSSERKQASVSSSLCLQLERTLFVNNGVVFSTRRPSKWMKTWSR</sequence>
<reference evidence="2" key="1">
    <citation type="submission" date="2022-11" db="UniProtKB">
        <authorList>
            <consortium name="EnsemblMetazoa"/>
        </authorList>
    </citation>
    <scope>IDENTIFICATION</scope>
</reference>
<name>A0A914AKC3_PATMI</name>
<dbReference type="Proteomes" id="UP000887568">
    <property type="component" value="Unplaced"/>
</dbReference>
<organism evidence="2 3">
    <name type="scientific">Patiria miniata</name>
    <name type="common">Bat star</name>
    <name type="synonym">Asterina miniata</name>
    <dbReference type="NCBI Taxonomy" id="46514"/>
    <lineage>
        <taxon>Eukaryota</taxon>
        <taxon>Metazoa</taxon>
        <taxon>Echinodermata</taxon>
        <taxon>Eleutherozoa</taxon>
        <taxon>Asterozoa</taxon>
        <taxon>Asteroidea</taxon>
        <taxon>Valvatacea</taxon>
        <taxon>Valvatida</taxon>
        <taxon>Asterinidae</taxon>
        <taxon>Patiria</taxon>
    </lineage>
</organism>
<dbReference type="AlphaFoldDB" id="A0A914AKC3"/>